<dbReference type="EMBL" id="AGNK02004439">
    <property type="status" value="NOT_ANNOTATED_CDS"/>
    <property type="molecule type" value="Genomic_DNA"/>
</dbReference>
<protein>
    <submittedName>
        <fullName evidence="1">Uncharacterized protein</fullName>
    </submittedName>
</protein>
<organism evidence="1 2">
    <name type="scientific">Setaria italica</name>
    <name type="common">Foxtail millet</name>
    <name type="synonym">Panicum italicum</name>
    <dbReference type="NCBI Taxonomy" id="4555"/>
    <lineage>
        <taxon>Eukaryota</taxon>
        <taxon>Viridiplantae</taxon>
        <taxon>Streptophyta</taxon>
        <taxon>Embryophyta</taxon>
        <taxon>Tracheophyta</taxon>
        <taxon>Spermatophyta</taxon>
        <taxon>Magnoliopsida</taxon>
        <taxon>Liliopsida</taxon>
        <taxon>Poales</taxon>
        <taxon>Poaceae</taxon>
        <taxon>PACMAD clade</taxon>
        <taxon>Panicoideae</taxon>
        <taxon>Panicodae</taxon>
        <taxon>Paniceae</taxon>
        <taxon>Cenchrinae</taxon>
        <taxon>Setaria</taxon>
    </lineage>
</organism>
<evidence type="ECO:0000313" key="1">
    <source>
        <dbReference type="EnsemblPlants" id="KQK98215"/>
    </source>
</evidence>
<keyword evidence="2" id="KW-1185">Reference proteome</keyword>
<dbReference type="EnsemblPlants" id="KQK98215">
    <property type="protein sequence ID" value="KQK98215"/>
    <property type="gene ID" value="SETIT_012847mg"/>
</dbReference>
<sequence length="47" mass="5350">MAFPTASWKFLNHSGPICTTNIIFVLVKLLQVFSKLKHALITLSTYR</sequence>
<dbReference type="AlphaFoldDB" id="K3YF30"/>
<dbReference type="Proteomes" id="UP000004995">
    <property type="component" value="Unassembled WGS sequence"/>
</dbReference>
<proteinExistence type="predicted"/>
<dbReference type="InParanoid" id="K3YF30"/>
<dbReference type="HOGENOM" id="CLU_3176361_0_0_1"/>
<reference evidence="1" key="2">
    <citation type="submission" date="2018-08" db="UniProtKB">
        <authorList>
            <consortium name="EnsemblPlants"/>
        </authorList>
    </citation>
    <scope>IDENTIFICATION</scope>
    <source>
        <strain evidence="1">Yugu1</strain>
    </source>
</reference>
<name>K3YF30_SETIT</name>
<evidence type="ECO:0000313" key="2">
    <source>
        <dbReference type="Proteomes" id="UP000004995"/>
    </source>
</evidence>
<dbReference type="Gramene" id="KQK98215">
    <property type="protein sequence ID" value="KQK98215"/>
    <property type="gene ID" value="SETIT_012847mg"/>
</dbReference>
<accession>K3YF30</accession>
<reference evidence="2" key="1">
    <citation type="journal article" date="2012" name="Nat. Biotechnol.">
        <title>Reference genome sequence of the model plant Setaria.</title>
        <authorList>
            <person name="Bennetzen J.L."/>
            <person name="Schmutz J."/>
            <person name="Wang H."/>
            <person name="Percifield R."/>
            <person name="Hawkins J."/>
            <person name="Pontaroli A.C."/>
            <person name="Estep M."/>
            <person name="Feng L."/>
            <person name="Vaughn J.N."/>
            <person name="Grimwood J."/>
            <person name="Jenkins J."/>
            <person name="Barry K."/>
            <person name="Lindquist E."/>
            <person name="Hellsten U."/>
            <person name="Deshpande S."/>
            <person name="Wang X."/>
            <person name="Wu X."/>
            <person name="Mitros T."/>
            <person name="Triplett J."/>
            <person name="Yang X."/>
            <person name="Ye C.Y."/>
            <person name="Mauro-Herrera M."/>
            <person name="Wang L."/>
            <person name="Li P."/>
            <person name="Sharma M."/>
            <person name="Sharma R."/>
            <person name="Ronald P.C."/>
            <person name="Panaud O."/>
            <person name="Kellogg E.A."/>
            <person name="Brutnell T.P."/>
            <person name="Doust A.N."/>
            <person name="Tuskan G.A."/>
            <person name="Rokhsar D."/>
            <person name="Devos K.M."/>
        </authorList>
    </citation>
    <scope>NUCLEOTIDE SEQUENCE [LARGE SCALE GENOMIC DNA]</scope>
    <source>
        <strain evidence="2">cv. Yugu1</strain>
    </source>
</reference>